<sequence length="73" mass="8602">MILDYDRKEGPMDITKQSLIDYREIDATEPWLLNIRMNQLLDLAVHAHELSHVLGIAHEYQRLGQDKHVRYAC</sequence>
<evidence type="ECO:0000313" key="3">
    <source>
        <dbReference type="Proteomes" id="UP000800093"/>
    </source>
</evidence>
<dbReference type="GO" id="GO:0004222">
    <property type="term" value="F:metalloendopeptidase activity"/>
    <property type="evidence" value="ECO:0007669"/>
    <property type="project" value="InterPro"/>
</dbReference>
<dbReference type="OrthoDB" id="291007at2759"/>
<evidence type="ECO:0000313" key="2">
    <source>
        <dbReference type="EMBL" id="KAF2267827.1"/>
    </source>
</evidence>
<keyword evidence="3" id="KW-1185">Reference proteome</keyword>
<name>A0A9P4KH00_9PLEO</name>
<dbReference type="InterPro" id="IPR001506">
    <property type="entry name" value="Peptidase_M12A"/>
</dbReference>
<proteinExistence type="predicted"/>
<evidence type="ECO:0000259" key="1">
    <source>
        <dbReference type="Pfam" id="PF01400"/>
    </source>
</evidence>
<accession>A0A9P4KH00</accession>
<gene>
    <name evidence="2" type="ORF">CC78DRAFT_613920</name>
</gene>
<feature type="non-terminal residue" evidence="2">
    <location>
        <position position="73"/>
    </location>
</feature>
<comment type="caution">
    <text evidence="2">The sequence shown here is derived from an EMBL/GenBank/DDBJ whole genome shotgun (WGS) entry which is preliminary data.</text>
</comment>
<organism evidence="2 3">
    <name type="scientific">Lojkania enalia</name>
    <dbReference type="NCBI Taxonomy" id="147567"/>
    <lineage>
        <taxon>Eukaryota</taxon>
        <taxon>Fungi</taxon>
        <taxon>Dikarya</taxon>
        <taxon>Ascomycota</taxon>
        <taxon>Pezizomycotina</taxon>
        <taxon>Dothideomycetes</taxon>
        <taxon>Pleosporomycetidae</taxon>
        <taxon>Pleosporales</taxon>
        <taxon>Pleosporales incertae sedis</taxon>
        <taxon>Lojkania</taxon>
    </lineage>
</organism>
<dbReference type="GO" id="GO:0006508">
    <property type="term" value="P:proteolysis"/>
    <property type="evidence" value="ECO:0007669"/>
    <property type="project" value="InterPro"/>
</dbReference>
<dbReference type="Proteomes" id="UP000800093">
    <property type="component" value="Unassembled WGS sequence"/>
</dbReference>
<dbReference type="AlphaFoldDB" id="A0A9P4KH00"/>
<reference evidence="3" key="1">
    <citation type="journal article" date="2020" name="Stud. Mycol.">
        <title>101 Dothideomycetes genomes: A test case for predicting lifestyles and emergence of pathogens.</title>
        <authorList>
            <person name="Haridas S."/>
            <person name="Albert R."/>
            <person name="Binder M."/>
            <person name="Bloem J."/>
            <person name="LaButti K."/>
            <person name="Salamov A."/>
            <person name="Andreopoulos B."/>
            <person name="Baker S."/>
            <person name="Barry K."/>
            <person name="Bills G."/>
            <person name="Bluhm B."/>
            <person name="Cannon C."/>
            <person name="Castanera R."/>
            <person name="Culley D."/>
            <person name="Daum C."/>
            <person name="Ezra D."/>
            <person name="Gonzalez J."/>
            <person name="Henrissat B."/>
            <person name="Kuo A."/>
            <person name="Liang C."/>
            <person name="Lipzen A."/>
            <person name="Lutzoni F."/>
            <person name="Magnuson J."/>
            <person name="Mondo S."/>
            <person name="Nolan M."/>
            <person name="Ohm R."/>
            <person name="Pangilinan J."/>
            <person name="Park H.-J."/>
            <person name="Ramirez L."/>
            <person name="Alfaro M."/>
            <person name="Sun H."/>
            <person name="Tritt A."/>
            <person name="Yoshinaga Y."/>
            <person name="Zwiers L.-H."/>
            <person name="Turgeon B."/>
            <person name="Goodwin S."/>
            <person name="Spatafora J."/>
            <person name="Crous P."/>
            <person name="Grigoriev I."/>
        </authorList>
    </citation>
    <scope>NUCLEOTIDE SEQUENCE [LARGE SCALE GENOMIC DNA]</scope>
    <source>
        <strain evidence="3">CBS 304.66</strain>
    </source>
</reference>
<protein>
    <recommendedName>
        <fullName evidence="1">Peptidase M12A domain-containing protein</fullName>
    </recommendedName>
</protein>
<dbReference type="SUPFAM" id="SSF55486">
    <property type="entry name" value="Metalloproteases ('zincins'), catalytic domain"/>
    <property type="match status" value="1"/>
</dbReference>
<dbReference type="Pfam" id="PF01400">
    <property type="entry name" value="Astacin"/>
    <property type="match status" value="1"/>
</dbReference>
<feature type="domain" description="Peptidase M12A" evidence="1">
    <location>
        <begin position="42"/>
        <end position="70"/>
    </location>
</feature>
<dbReference type="EMBL" id="ML986589">
    <property type="protein sequence ID" value="KAF2267827.1"/>
    <property type="molecule type" value="Genomic_DNA"/>
</dbReference>